<sequence length="273" mass="29113">MRAIAGWLLVAMLLLGAASPPASSKKLVIAGTGDSLRLLGVLGRAFEGHYPAIATEVPPSVGSTGGIKRLFEGDCDLARVARPLDAQETRLGLGYRLFAYSPVVFVANLPSSCIEGVAAEQVIGIYSGALDSWDQLSPACEQQKIYVANREEGDSSRRVIEQRLPAFKAIPAFAGEVLYSTQEALRILERYPYTIGYLPLASALGSSLKILAFDGNLPQVTDGGAQNYPLLVPLGIVWKGQLQGPRRQFVEFLSSSEARELVRANGALPASGP</sequence>
<evidence type="ECO:0000313" key="4">
    <source>
        <dbReference type="EMBL" id="BCR03760.1"/>
    </source>
</evidence>
<reference evidence="4 5" key="1">
    <citation type="journal article" date="2016" name="C (Basel)">
        <title>Selective Growth of and Electricity Production by Marine Exoelectrogenic Bacteria in Self-Aggregated Hydrogel of Microbially Reduced Graphene Oxide.</title>
        <authorList>
            <person name="Yoshida N."/>
            <person name="Goto Y."/>
            <person name="Miyata Y."/>
        </authorList>
    </citation>
    <scope>NUCLEOTIDE SEQUENCE [LARGE SCALE GENOMIC DNA]</scope>
    <source>
        <strain evidence="4 5">NIT-T3</strain>
    </source>
</reference>
<reference evidence="4 5" key="2">
    <citation type="journal article" date="2021" name="Int. J. Syst. Evol. Microbiol.">
        <title>Isolation and Polyphasic Characterization of Desulfuromonas versatilis sp. Nov., an Electrogenic Bacteria Capable of Versatile Metabolism Isolated from a Graphene Oxide-Reducing Enrichment Culture.</title>
        <authorList>
            <person name="Xie L."/>
            <person name="Yoshida N."/>
            <person name="Ishii S."/>
            <person name="Meng L."/>
        </authorList>
    </citation>
    <scope>NUCLEOTIDE SEQUENCE [LARGE SCALE GENOMIC DNA]</scope>
    <source>
        <strain evidence="4 5">NIT-T3</strain>
    </source>
</reference>
<proteinExistence type="predicted"/>
<keyword evidence="1 2" id="KW-0732">Signal</keyword>
<evidence type="ECO:0000256" key="2">
    <source>
        <dbReference type="SAM" id="SignalP"/>
    </source>
</evidence>
<feature type="chain" id="PRO_5047121836" evidence="2">
    <location>
        <begin position="25"/>
        <end position="273"/>
    </location>
</feature>
<keyword evidence="5" id="KW-1185">Reference proteome</keyword>
<feature type="signal peptide" evidence="2">
    <location>
        <begin position="1"/>
        <end position="24"/>
    </location>
</feature>
<dbReference type="EMBL" id="AP024355">
    <property type="protein sequence ID" value="BCR03760.1"/>
    <property type="molecule type" value="Genomic_DNA"/>
</dbReference>
<gene>
    <name evidence="4" type="ORF">DESUT3_08290</name>
</gene>
<dbReference type="PANTHER" id="PTHR30570">
    <property type="entry name" value="PERIPLASMIC PHOSPHATE BINDING COMPONENT OF PHOSPHATE ABC TRANSPORTER"/>
    <property type="match status" value="1"/>
</dbReference>
<name>A0ABM8HTG6_9BACT</name>
<dbReference type="SUPFAM" id="SSF53850">
    <property type="entry name" value="Periplasmic binding protein-like II"/>
    <property type="match status" value="1"/>
</dbReference>
<dbReference type="PANTHER" id="PTHR30570:SF1">
    <property type="entry name" value="PHOSPHATE-BINDING PROTEIN PSTS"/>
    <property type="match status" value="1"/>
</dbReference>
<evidence type="ECO:0000259" key="3">
    <source>
        <dbReference type="Pfam" id="PF12849"/>
    </source>
</evidence>
<dbReference type="InterPro" id="IPR024370">
    <property type="entry name" value="PBP_domain"/>
</dbReference>
<dbReference type="Pfam" id="PF12849">
    <property type="entry name" value="PBP_like_2"/>
    <property type="match status" value="1"/>
</dbReference>
<dbReference type="Proteomes" id="UP001319827">
    <property type="component" value="Chromosome"/>
</dbReference>
<evidence type="ECO:0000313" key="5">
    <source>
        <dbReference type="Proteomes" id="UP001319827"/>
    </source>
</evidence>
<dbReference type="InterPro" id="IPR050811">
    <property type="entry name" value="Phosphate_ABC_transporter"/>
</dbReference>
<dbReference type="Gene3D" id="3.40.190.10">
    <property type="entry name" value="Periplasmic binding protein-like II"/>
    <property type="match status" value="2"/>
</dbReference>
<evidence type="ECO:0000256" key="1">
    <source>
        <dbReference type="ARBA" id="ARBA00022729"/>
    </source>
</evidence>
<protein>
    <submittedName>
        <fullName evidence="4">Phosphate ABC transporter substrate-binding protein</fullName>
    </submittedName>
</protein>
<feature type="domain" description="PBP" evidence="3">
    <location>
        <begin position="18"/>
        <end position="254"/>
    </location>
</feature>
<organism evidence="4 5">
    <name type="scientific">Desulfuromonas versatilis</name>
    <dbReference type="NCBI Taxonomy" id="2802975"/>
    <lineage>
        <taxon>Bacteria</taxon>
        <taxon>Pseudomonadati</taxon>
        <taxon>Thermodesulfobacteriota</taxon>
        <taxon>Desulfuromonadia</taxon>
        <taxon>Desulfuromonadales</taxon>
        <taxon>Desulfuromonadaceae</taxon>
        <taxon>Desulfuromonas</taxon>
    </lineage>
</organism>
<accession>A0ABM8HTG6</accession>